<dbReference type="InterPro" id="IPR001611">
    <property type="entry name" value="Leu-rich_rpt"/>
</dbReference>
<dbReference type="Pfam" id="PF08263">
    <property type="entry name" value="LRRNT_2"/>
    <property type="match status" value="1"/>
</dbReference>
<dbReference type="SMART" id="SM00365">
    <property type="entry name" value="LRR_SD22"/>
    <property type="match status" value="6"/>
</dbReference>
<dbReference type="InterPro" id="IPR046956">
    <property type="entry name" value="RLP23-like"/>
</dbReference>
<evidence type="ECO:0000256" key="2">
    <source>
        <dbReference type="ARBA" id="ARBA00009592"/>
    </source>
</evidence>
<dbReference type="SUPFAM" id="SSF52058">
    <property type="entry name" value="L domain-like"/>
    <property type="match status" value="2"/>
</dbReference>
<feature type="domain" description="Leucine-rich repeat-containing N-terminal plant-type" evidence="15">
    <location>
        <begin position="32"/>
        <end position="75"/>
    </location>
</feature>
<dbReference type="Gene3D" id="3.80.10.10">
    <property type="entry name" value="Ribonuclease Inhibitor"/>
    <property type="match status" value="5"/>
</dbReference>
<dbReference type="InterPro" id="IPR003591">
    <property type="entry name" value="Leu-rich_rpt_typical-subtyp"/>
</dbReference>
<keyword evidence="5 13" id="KW-0812">Transmembrane</keyword>
<evidence type="ECO:0000256" key="12">
    <source>
        <dbReference type="SAM" id="MobiDB-lite"/>
    </source>
</evidence>
<keyword evidence="6 14" id="KW-0732">Signal</keyword>
<dbReference type="Pfam" id="PF13855">
    <property type="entry name" value="LRR_8"/>
    <property type="match status" value="3"/>
</dbReference>
<comment type="caution">
    <text evidence="16">The sequence shown here is derived from an EMBL/GenBank/DDBJ whole genome shotgun (WGS) entry which is preliminary data.</text>
</comment>
<keyword evidence="11" id="KW-0325">Glycoprotein</keyword>
<keyword evidence="17" id="KW-1185">Reference proteome</keyword>
<keyword evidence="3" id="KW-1003">Cell membrane</keyword>
<dbReference type="InterPro" id="IPR013210">
    <property type="entry name" value="LRR_N_plant-typ"/>
</dbReference>
<proteinExistence type="inferred from homology"/>
<evidence type="ECO:0000256" key="13">
    <source>
        <dbReference type="SAM" id="Phobius"/>
    </source>
</evidence>
<name>A0ABR0QRI4_GOSAR</name>
<evidence type="ECO:0000256" key="5">
    <source>
        <dbReference type="ARBA" id="ARBA00022692"/>
    </source>
</evidence>
<comment type="similarity">
    <text evidence="2">Belongs to the RLP family.</text>
</comment>
<keyword evidence="10" id="KW-0675">Receptor</keyword>
<evidence type="ECO:0000256" key="11">
    <source>
        <dbReference type="ARBA" id="ARBA00023180"/>
    </source>
</evidence>
<organism evidence="16 17">
    <name type="scientific">Gossypium arboreum</name>
    <name type="common">Tree cotton</name>
    <name type="synonym">Gossypium nanking</name>
    <dbReference type="NCBI Taxonomy" id="29729"/>
    <lineage>
        <taxon>Eukaryota</taxon>
        <taxon>Viridiplantae</taxon>
        <taxon>Streptophyta</taxon>
        <taxon>Embryophyta</taxon>
        <taxon>Tracheophyta</taxon>
        <taxon>Spermatophyta</taxon>
        <taxon>Magnoliopsida</taxon>
        <taxon>eudicotyledons</taxon>
        <taxon>Gunneridae</taxon>
        <taxon>Pentapetalae</taxon>
        <taxon>rosids</taxon>
        <taxon>malvids</taxon>
        <taxon>Malvales</taxon>
        <taxon>Malvaceae</taxon>
        <taxon>Malvoideae</taxon>
        <taxon>Gossypium</taxon>
    </lineage>
</organism>
<comment type="subcellular location">
    <subcellularLocation>
        <location evidence="1">Cell membrane</location>
        <topology evidence="1">Single-pass type I membrane protein</topology>
    </subcellularLocation>
</comment>
<keyword evidence="7" id="KW-0677">Repeat</keyword>
<dbReference type="InterPro" id="IPR032675">
    <property type="entry name" value="LRR_dom_sf"/>
</dbReference>
<feature type="chain" id="PRO_5045750955" description="Leucine-rich repeat-containing N-terminal plant-type domain-containing protein" evidence="14">
    <location>
        <begin position="29"/>
        <end position="1004"/>
    </location>
</feature>
<sequence>MRISLFSLLFLNSFVSVMFIVDVVLVSAQCQSDQSRLLLQLESSFSYNYDSSGKLVPLKWNQNTDCCSWDGVSCDGGGHVIGLDLNRRSISSSIDNSSSLFRLQHLQWLNLAYNEFKPAFPSAFDKLENLSYLNLSHAGFEGQIPIEISRLTRLVTLDLSVSLYLGRPLKLEKPNLEMLVQNLTKLRFLYLDDVNISAKGNEWCKALLPLTELQVLNMSGCYLSGPIHSSLSKLRSLSVIHLDFNNLSASVPKFFAEFPNLTSLSLTYTNLSGRLPDEIFQIPTLQTLDLSDNDLLQGSFQKFSPNLSLQILSLSRTNFEGQVPESLGNLGKLTRIELAECNFSGAIPKTMKKLTQLVYLDFSFNRFSGPIPSFSSSRNLTYLSFGYNQLNGGIHSTDWSSLSELEIVDLGKNKLSGTIPPALFCVPSLQRLFLSQNQFKGNLSDLHGKASSLLEGLDLSSNKFQGQFPMSVFELHGLKLLSLSSNNYSGSIPMSAFQNLRNLSYLDLSYNRLSIDVTDTNISSISFPTFTTLKLASCNLTEFPDFLKNQSSLIQLDLSKNQIHGKIPNWIWKATSLEYLNLSQNFFVEFQRPLENITSNVRFLDAHGNQLQGQIPILNPYDVFYLDYSSNNFSSILPPHIGDSLRSASFLSLSNNNFHGNLNQNRLGGKVPKSLGNCKMLEVLDIGTNQINGNFPCHLKNIATLHVLILRSNKFNGHIDCPGNNSGWPLLQIFDLASNNFSGKLHLSGLGTWEAMRSNQDKNQSKLKHLMFDLLEDDDQYYYQDEITVTIKGNELELVKILTVFTSIDMSCNNFEGPIPEVIGKFNALYALNFSHNAFTGSIPSFFGKLQQLESLDLSSNSLRGEIPLQLANLNFLSFLNVSNNKLVGPIPTSTQLQSFSEASFENNTGLCGPPLKTKCGSSPPKEDSPSDSETGSIIQWNHLSAEIGFIFGLGIIIVPLIYWKRWRIWYFERVDRALSRLFPRLGRETKKHGRKAKQNQRRT</sequence>
<evidence type="ECO:0000313" key="16">
    <source>
        <dbReference type="EMBL" id="KAK5841462.1"/>
    </source>
</evidence>
<keyword evidence="9 13" id="KW-0472">Membrane</keyword>
<keyword evidence="8 13" id="KW-1133">Transmembrane helix</keyword>
<dbReference type="Proteomes" id="UP001358586">
    <property type="component" value="Chromosome 2"/>
</dbReference>
<evidence type="ECO:0000256" key="4">
    <source>
        <dbReference type="ARBA" id="ARBA00022614"/>
    </source>
</evidence>
<gene>
    <name evidence="16" type="ORF">PVK06_003783</name>
</gene>
<dbReference type="Pfam" id="PF00560">
    <property type="entry name" value="LRR_1"/>
    <property type="match status" value="5"/>
</dbReference>
<keyword evidence="4" id="KW-0433">Leucine-rich repeat</keyword>
<evidence type="ECO:0000256" key="6">
    <source>
        <dbReference type="ARBA" id="ARBA00022729"/>
    </source>
</evidence>
<evidence type="ECO:0000259" key="15">
    <source>
        <dbReference type="Pfam" id="PF08263"/>
    </source>
</evidence>
<evidence type="ECO:0000313" key="17">
    <source>
        <dbReference type="Proteomes" id="UP001358586"/>
    </source>
</evidence>
<accession>A0ABR0QRI4</accession>
<reference evidence="16 17" key="1">
    <citation type="submission" date="2023-03" db="EMBL/GenBank/DDBJ databases">
        <title>WGS of Gossypium arboreum.</title>
        <authorList>
            <person name="Yu D."/>
        </authorList>
    </citation>
    <scope>NUCLEOTIDE SEQUENCE [LARGE SCALE GENOMIC DNA]</scope>
    <source>
        <tissue evidence="16">Leaf</tissue>
    </source>
</reference>
<dbReference type="SUPFAM" id="SSF52047">
    <property type="entry name" value="RNI-like"/>
    <property type="match status" value="1"/>
</dbReference>
<dbReference type="PANTHER" id="PTHR48061:SF20">
    <property type="entry name" value="LEUCINE-RICH REPEAT RECEPTOR PROTEIN KINASE MSP1-LIKE"/>
    <property type="match status" value="1"/>
</dbReference>
<evidence type="ECO:0000256" key="9">
    <source>
        <dbReference type="ARBA" id="ARBA00023136"/>
    </source>
</evidence>
<feature type="transmembrane region" description="Helical" evidence="13">
    <location>
        <begin position="944"/>
        <end position="964"/>
    </location>
</feature>
<feature type="region of interest" description="Disordered" evidence="12">
    <location>
        <begin position="915"/>
        <end position="934"/>
    </location>
</feature>
<dbReference type="EMBL" id="JARKNE010000002">
    <property type="protein sequence ID" value="KAK5841462.1"/>
    <property type="molecule type" value="Genomic_DNA"/>
</dbReference>
<evidence type="ECO:0000256" key="14">
    <source>
        <dbReference type="SAM" id="SignalP"/>
    </source>
</evidence>
<evidence type="ECO:0000256" key="7">
    <source>
        <dbReference type="ARBA" id="ARBA00022737"/>
    </source>
</evidence>
<evidence type="ECO:0000256" key="3">
    <source>
        <dbReference type="ARBA" id="ARBA00022475"/>
    </source>
</evidence>
<protein>
    <recommendedName>
        <fullName evidence="15">Leucine-rich repeat-containing N-terminal plant-type domain-containing protein</fullName>
    </recommendedName>
</protein>
<dbReference type="SMART" id="SM00369">
    <property type="entry name" value="LRR_TYP"/>
    <property type="match status" value="7"/>
</dbReference>
<evidence type="ECO:0000256" key="8">
    <source>
        <dbReference type="ARBA" id="ARBA00022989"/>
    </source>
</evidence>
<evidence type="ECO:0000256" key="10">
    <source>
        <dbReference type="ARBA" id="ARBA00023170"/>
    </source>
</evidence>
<feature type="signal peptide" evidence="14">
    <location>
        <begin position="1"/>
        <end position="28"/>
    </location>
</feature>
<dbReference type="PANTHER" id="PTHR48061">
    <property type="entry name" value="LEUCINE-RICH REPEAT RECEPTOR PROTEIN KINASE EMS1-LIKE-RELATED"/>
    <property type="match status" value="1"/>
</dbReference>
<evidence type="ECO:0000256" key="1">
    <source>
        <dbReference type="ARBA" id="ARBA00004251"/>
    </source>
</evidence>